<proteinExistence type="inferred from homology"/>
<feature type="transmembrane region" description="Helical" evidence="13">
    <location>
        <begin position="76"/>
        <end position="96"/>
    </location>
</feature>
<dbReference type="GO" id="GO:0005886">
    <property type="term" value="C:plasma membrane"/>
    <property type="evidence" value="ECO:0007669"/>
    <property type="project" value="UniProtKB-SubCell"/>
</dbReference>
<evidence type="ECO:0000256" key="1">
    <source>
        <dbReference type="ARBA" id="ARBA00001971"/>
    </source>
</evidence>
<dbReference type="GO" id="GO:0015944">
    <property type="term" value="P:formate oxidation"/>
    <property type="evidence" value="ECO:0007669"/>
    <property type="project" value="TreeGrafter"/>
</dbReference>
<accession>A0A9E6RBG2</accession>
<dbReference type="GO" id="GO:0009061">
    <property type="term" value="P:anaerobic respiration"/>
    <property type="evidence" value="ECO:0007669"/>
    <property type="project" value="TreeGrafter"/>
</dbReference>
<dbReference type="RefSeq" id="WP_261405010.1">
    <property type="nucleotide sequence ID" value="NZ_CP081869.1"/>
</dbReference>
<evidence type="ECO:0000256" key="6">
    <source>
        <dbReference type="ARBA" id="ARBA00022617"/>
    </source>
</evidence>
<dbReference type="KEGG" id="cmet:K6K41_10070"/>
<dbReference type="InterPro" id="IPR051817">
    <property type="entry name" value="FDH_cytochrome_b556_subunit"/>
</dbReference>
<gene>
    <name evidence="15" type="ORF">K6K41_10070</name>
</gene>
<dbReference type="SUPFAM" id="SSF81342">
    <property type="entry name" value="Transmembrane di-heme cytochromes"/>
    <property type="match status" value="1"/>
</dbReference>
<evidence type="ECO:0000256" key="3">
    <source>
        <dbReference type="ARBA" id="ARBA00010747"/>
    </source>
</evidence>
<dbReference type="EMBL" id="CP081869">
    <property type="protein sequence ID" value="QZO01694.1"/>
    <property type="molecule type" value="Genomic_DNA"/>
</dbReference>
<dbReference type="GO" id="GO:0036397">
    <property type="term" value="F:formate dehydrogenase (quinone) activity"/>
    <property type="evidence" value="ECO:0007669"/>
    <property type="project" value="TreeGrafter"/>
</dbReference>
<dbReference type="InterPro" id="IPR006471">
    <property type="entry name" value="Formate_DH_gsu"/>
</dbReference>
<keyword evidence="15" id="KW-0560">Oxidoreductase</keyword>
<feature type="domain" description="Cytochrome b561 bacterial/Ni-hydrogenase" evidence="14">
    <location>
        <begin position="29"/>
        <end position="204"/>
    </location>
</feature>
<keyword evidence="8" id="KW-0479">Metal-binding</keyword>
<dbReference type="GO" id="GO:0008863">
    <property type="term" value="F:formate dehydrogenase (NAD+) activity"/>
    <property type="evidence" value="ECO:0007669"/>
    <property type="project" value="UniProtKB-EC"/>
</dbReference>
<dbReference type="Proteomes" id="UP000825701">
    <property type="component" value="Chromosome"/>
</dbReference>
<name>A0A9E6RBG2_9HYPH</name>
<reference evidence="15" key="1">
    <citation type="submission" date="2021-08" db="EMBL/GenBank/DDBJ databases">
        <authorList>
            <person name="Zhang H."/>
            <person name="Xu M."/>
            <person name="Yu Z."/>
            <person name="Yang L."/>
            <person name="Cai Y."/>
        </authorList>
    </citation>
    <scope>NUCLEOTIDE SEQUENCE</scope>
    <source>
        <strain evidence="15">CHL1</strain>
    </source>
</reference>
<evidence type="ECO:0000256" key="7">
    <source>
        <dbReference type="ARBA" id="ARBA00022692"/>
    </source>
</evidence>
<keyword evidence="6" id="KW-0349">Heme</keyword>
<evidence type="ECO:0000256" key="9">
    <source>
        <dbReference type="ARBA" id="ARBA00022982"/>
    </source>
</evidence>
<keyword evidence="12 13" id="KW-0472">Membrane</keyword>
<dbReference type="AlphaFoldDB" id="A0A9E6RBG2"/>
<keyword evidence="7 13" id="KW-0812">Transmembrane</keyword>
<comment type="cofactor">
    <cofactor evidence="1">
        <name>heme</name>
        <dbReference type="ChEBI" id="CHEBI:30413"/>
    </cofactor>
</comment>
<comment type="subcellular location">
    <subcellularLocation>
        <location evidence="2">Cell membrane</location>
        <topology evidence="2">Multi-pass membrane protein</topology>
    </subcellularLocation>
</comment>
<evidence type="ECO:0000256" key="13">
    <source>
        <dbReference type="SAM" id="Phobius"/>
    </source>
</evidence>
<evidence type="ECO:0000256" key="2">
    <source>
        <dbReference type="ARBA" id="ARBA00004651"/>
    </source>
</evidence>
<evidence type="ECO:0000259" key="14">
    <source>
        <dbReference type="Pfam" id="PF01292"/>
    </source>
</evidence>
<keyword evidence="5" id="KW-1003">Cell membrane</keyword>
<dbReference type="GO" id="GO:0046872">
    <property type="term" value="F:metal ion binding"/>
    <property type="evidence" value="ECO:0007669"/>
    <property type="project" value="UniProtKB-KW"/>
</dbReference>
<evidence type="ECO:0000256" key="10">
    <source>
        <dbReference type="ARBA" id="ARBA00022989"/>
    </source>
</evidence>
<dbReference type="GO" id="GO:0009055">
    <property type="term" value="F:electron transfer activity"/>
    <property type="evidence" value="ECO:0007669"/>
    <property type="project" value="InterPro"/>
</dbReference>
<feature type="transmembrane region" description="Helical" evidence="13">
    <location>
        <begin position="170"/>
        <end position="196"/>
    </location>
</feature>
<evidence type="ECO:0000313" key="16">
    <source>
        <dbReference type="Proteomes" id="UP000825701"/>
    </source>
</evidence>
<protein>
    <submittedName>
        <fullName evidence="15">Formate dehydrogenase subunit gamma</fullName>
        <ecNumber evidence="15">1.17.1.9</ecNumber>
    </submittedName>
</protein>
<keyword evidence="10 13" id="KW-1133">Transmembrane helix</keyword>
<keyword evidence="9" id="KW-0249">Electron transport</keyword>
<dbReference type="InterPro" id="IPR016174">
    <property type="entry name" value="Di-haem_cyt_TM"/>
</dbReference>
<dbReference type="InterPro" id="IPR011577">
    <property type="entry name" value="Cyt_b561_bac/Ni-Hgenase"/>
</dbReference>
<dbReference type="NCBIfam" id="TIGR01583">
    <property type="entry name" value="formate-DH-gamm"/>
    <property type="match status" value="1"/>
</dbReference>
<evidence type="ECO:0000256" key="4">
    <source>
        <dbReference type="ARBA" id="ARBA00022448"/>
    </source>
</evidence>
<dbReference type="PANTHER" id="PTHR30074">
    <property type="entry name" value="FORMATE DEHYDROGENASE, NITRATE-INDUCIBLE, CYTOCHROME B556 FDN SUBUNIT"/>
    <property type="match status" value="1"/>
</dbReference>
<dbReference type="Pfam" id="PF01292">
    <property type="entry name" value="Ni_hydr_CYTB"/>
    <property type="match status" value="1"/>
</dbReference>
<evidence type="ECO:0000256" key="11">
    <source>
        <dbReference type="ARBA" id="ARBA00023004"/>
    </source>
</evidence>
<keyword evidence="4" id="KW-0813">Transport</keyword>
<dbReference type="GO" id="GO:0022904">
    <property type="term" value="P:respiratory electron transport chain"/>
    <property type="evidence" value="ECO:0007669"/>
    <property type="project" value="InterPro"/>
</dbReference>
<dbReference type="Gene3D" id="1.20.950.20">
    <property type="entry name" value="Transmembrane di-heme cytochromes, Chain C"/>
    <property type="match status" value="1"/>
</dbReference>
<evidence type="ECO:0000313" key="15">
    <source>
        <dbReference type="EMBL" id="QZO01694.1"/>
    </source>
</evidence>
<comment type="similarity">
    <text evidence="3">Belongs to the formate dehydrogenase gamma subunit family.</text>
</comment>
<evidence type="ECO:0000256" key="12">
    <source>
        <dbReference type="ARBA" id="ARBA00023136"/>
    </source>
</evidence>
<evidence type="ECO:0000256" key="5">
    <source>
        <dbReference type="ARBA" id="ARBA00022475"/>
    </source>
</evidence>
<keyword evidence="16" id="KW-1185">Reference proteome</keyword>
<dbReference type="GO" id="GO:0009326">
    <property type="term" value="C:formate dehydrogenase complex"/>
    <property type="evidence" value="ECO:0007669"/>
    <property type="project" value="InterPro"/>
</dbReference>
<sequence length="252" mass="28040">MSAVEKVGSRGTAQSGDTVTDDFPIRVRRYGGLVRLNHWVTAVSLALLAISGMALFTPKLFFLTALFGGGQMTRMIHPWIGLVLVVSFFLLFVRFWRANLPTIADGVWLKKIIDVVSNRDETLPELGKYNAGQKFVFWSMSALIMVLVSTGVVIWDQYFSGFVSIELQRFAVLIHASVAVFAICVWIIHVYAAFWVKGTFGAMTKGVVTGGWAWRHHRLWLKQLVEQREAKDVASALPASADPSIPHSRSQA</sequence>
<evidence type="ECO:0000256" key="8">
    <source>
        <dbReference type="ARBA" id="ARBA00022723"/>
    </source>
</evidence>
<feature type="transmembrane region" description="Helical" evidence="13">
    <location>
        <begin position="135"/>
        <end position="155"/>
    </location>
</feature>
<keyword evidence="11" id="KW-0408">Iron</keyword>
<dbReference type="PANTHER" id="PTHR30074:SF5">
    <property type="entry name" value="FORMATE DEHYDROGENASE, NITRATE-INDUCIBLE, CYTOCHROME B556(FDN) SUBUNIT"/>
    <property type="match status" value="1"/>
</dbReference>
<dbReference type="EC" id="1.17.1.9" evidence="15"/>
<feature type="transmembrane region" description="Helical" evidence="13">
    <location>
        <begin position="36"/>
        <end position="56"/>
    </location>
</feature>
<organism evidence="15 16">
    <name type="scientific">Chenggangzhangella methanolivorans</name>
    <dbReference type="NCBI Taxonomy" id="1437009"/>
    <lineage>
        <taxon>Bacteria</taxon>
        <taxon>Pseudomonadati</taxon>
        <taxon>Pseudomonadota</taxon>
        <taxon>Alphaproteobacteria</taxon>
        <taxon>Hyphomicrobiales</taxon>
        <taxon>Methylopilaceae</taxon>
        <taxon>Chenggangzhangella</taxon>
    </lineage>
</organism>